<gene>
    <name evidence="1" type="ORF">C5167_017858</name>
</gene>
<evidence type="ECO:0000313" key="2">
    <source>
        <dbReference type="Proteomes" id="UP000316621"/>
    </source>
</evidence>
<organism evidence="1 2">
    <name type="scientific">Papaver somniferum</name>
    <name type="common">Opium poppy</name>
    <dbReference type="NCBI Taxonomy" id="3469"/>
    <lineage>
        <taxon>Eukaryota</taxon>
        <taxon>Viridiplantae</taxon>
        <taxon>Streptophyta</taxon>
        <taxon>Embryophyta</taxon>
        <taxon>Tracheophyta</taxon>
        <taxon>Spermatophyta</taxon>
        <taxon>Magnoliopsida</taxon>
        <taxon>Ranunculales</taxon>
        <taxon>Papaveraceae</taxon>
        <taxon>Papaveroideae</taxon>
        <taxon>Papaver</taxon>
    </lineage>
</organism>
<dbReference type="Gramene" id="RZC49429">
    <property type="protein sequence ID" value="RZC49429"/>
    <property type="gene ID" value="C5167_017858"/>
</dbReference>
<accession>A0A4Y7IPK8</accession>
<name>A0A4Y7IPK8_PAPSO</name>
<dbReference type="AlphaFoldDB" id="A0A4Y7IPK8"/>
<keyword evidence="2" id="KW-1185">Reference proteome</keyword>
<evidence type="ECO:0000313" key="1">
    <source>
        <dbReference type="EMBL" id="RZC49429.1"/>
    </source>
</evidence>
<sequence>MNLRSLNLCQAELNYDWCIRKDWSANKIVVSLGYLQAGLHIPLYDHAAPLLYEILSKMKPQHGMC</sequence>
<proteinExistence type="predicted"/>
<reference evidence="1 2" key="1">
    <citation type="journal article" date="2018" name="Science">
        <title>The opium poppy genome and morphinan production.</title>
        <authorList>
            <person name="Guo L."/>
            <person name="Winzer T."/>
            <person name="Yang X."/>
            <person name="Li Y."/>
            <person name="Ning Z."/>
            <person name="He Z."/>
            <person name="Teodor R."/>
            <person name="Lu Y."/>
            <person name="Bowser T.A."/>
            <person name="Graham I.A."/>
            <person name="Ye K."/>
        </authorList>
    </citation>
    <scope>NUCLEOTIDE SEQUENCE [LARGE SCALE GENOMIC DNA]</scope>
    <source>
        <strain evidence="2">cv. HN1</strain>
        <tissue evidence="1">Leaves</tissue>
    </source>
</reference>
<protein>
    <submittedName>
        <fullName evidence="1">Uncharacterized protein</fullName>
    </submittedName>
</protein>
<dbReference type="EMBL" id="CM010716">
    <property type="protein sequence ID" value="RZC49429.1"/>
    <property type="molecule type" value="Genomic_DNA"/>
</dbReference>
<dbReference type="Proteomes" id="UP000316621">
    <property type="component" value="Chromosome 2"/>
</dbReference>